<dbReference type="EC" id="4.1.3.27" evidence="5 15"/>
<dbReference type="InterPro" id="IPR019999">
    <property type="entry name" value="Anth_synth_I-like"/>
</dbReference>
<dbReference type="KEGG" id="cbar:PATL70BA_1812"/>
<keyword evidence="7 15" id="KW-0028">Amino-acid biosynthesis</keyword>
<dbReference type="EMBL" id="LR130778">
    <property type="protein sequence ID" value="VDN47705.1"/>
    <property type="molecule type" value="Genomic_DNA"/>
</dbReference>
<evidence type="ECO:0000256" key="6">
    <source>
        <dbReference type="ARBA" id="ARBA00020653"/>
    </source>
</evidence>
<evidence type="ECO:0000313" key="19">
    <source>
        <dbReference type="EMBL" id="VDN47705.1"/>
    </source>
</evidence>
<evidence type="ECO:0000256" key="7">
    <source>
        <dbReference type="ARBA" id="ARBA00022605"/>
    </source>
</evidence>
<comment type="pathway">
    <text evidence="2 15">Amino-acid biosynthesis; L-tryptophan biosynthesis; L-tryptophan from chorismate: step 1/5.</text>
</comment>
<dbReference type="InterPro" id="IPR005801">
    <property type="entry name" value="ADC_synthase"/>
</dbReference>
<evidence type="ECO:0000256" key="16">
    <source>
        <dbReference type="SAM" id="Coils"/>
    </source>
</evidence>
<accession>A0A3P7NXL3</accession>
<evidence type="ECO:0000256" key="2">
    <source>
        <dbReference type="ARBA" id="ARBA00004873"/>
    </source>
</evidence>
<feature type="domain" description="Anthranilate synthase component I N-terminal" evidence="18">
    <location>
        <begin position="16"/>
        <end position="152"/>
    </location>
</feature>
<organism evidence="19 20">
    <name type="scientific">Petrocella atlantisensis</name>
    <dbReference type="NCBI Taxonomy" id="2173034"/>
    <lineage>
        <taxon>Bacteria</taxon>
        <taxon>Bacillati</taxon>
        <taxon>Bacillota</taxon>
        <taxon>Clostridia</taxon>
        <taxon>Lachnospirales</taxon>
        <taxon>Vallitaleaceae</taxon>
        <taxon>Petrocella</taxon>
    </lineage>
</organism>
<sequence>MNKKKLITYEHIKACDTETPITLYSKYVRNEMGFLLESKEQPKGRYSFMACNPDKVIKAYGNKVEIATKSETINYEGRALDIVKKEIDQYAVDNRTDLPFIGGAVGSVGYDMIRQYEDLPRLNPDELQTPDLHLMFVTEILAYDHFFNQLHIVVLEEATDSGAKKAQRRIEGIEEKLKRETKLEENKTEEELNFVSNISQEVYENAVIKAKEYIYEGDIFQVVLSQRWSATCTTSPFKLYRKLRRMNPSPYMFYFNFQSYYIVGSSPEMLVEMKGNHIKNCPIAGTRKRGMTPIEDEELAKDLLEDDKERAEHNMLVDLGRNDMGKIAKIGSVEVTSYMEVQKYSHVMHLVSLVEGEKDEDKDMFEVLMSFLPAGTLSGAPKIRAMEIIEELEETKRGIYGGAVGYFGYNKNMDMCIAIRTMVIKDNKVYIQAGAGIVADSDPTKEYEETRNKAEAQIRAIHA</sequence>
<dbReference type="PRINTS" id="PR00095">
    <property type="entry name" value="ANTSNTHASEI"/>
</dbReference>
<evidence type="ECO:0000313" key="20">
    <source>
        <dbReference type="Proteomes" id="UP000279029"/>
    </source>
</evidence>
<dbReference type="Pfam" id="PF00425">
    <property type="entry name" value="Chorismate_bind"/>
    <property type="match status" value="1"/>
</dbReference>
<keyword evidence="9 15" id="KW-0822">Tryptophan biosynthesis</keyword>
<dbReference type="GO" id="GO:0046872">
    <property type="term" value="F:metal ion binding"/>
    <property type="evidence" value="ECO:0007669"/>
    <property type="project" value="UniProtKB-KW"/>
</dbReference>
<evidence type="ECO:0000256" key="5">
    <source>
        <dbReference type="ARBA" id="ARBA00012266"/>
    </source>
</evidence>
<dbReference type="InterPro" id="IPR005256">
    <property type="entry name" value="Anth_synth_I_PabB"/>
</dbReference>
<proteinExistence type="inferred from homology"/>
<keyword evidence="8 15" id="KW-0479">Metal-binding</keyword>
<evidence type="ECO:0000256" key="11">
    <source>
        <dbReference type="ARBA" id="ARBA00023141"/>
    </source>
</evidence>
<comment type="catalytic activity">
    <reaction evidence="14 15">
        <text>chorismate + L-glutamine = anthranilate + pyruvate + L-glutamate + H(+)</text>
        <dbReference type="Rhea" id="RHEA:21732"/>
        <dbReference type="ChEBI" id="CHEBI:15361"/>
        <dbReference type="ChEBI" id="CHEBI:15378"/>
        <dbReference type="ChEBI" id="CHEBI:16567"/>
        <dbReference type="ChEBI" id="CHEBI:29748"/>
        <dbReference type="ChEBI" id="CHEBI:29985"/>
        <dbReference type="ChEBI" id="CHEBI:58359"/>
        <dbReference type="EC" id="4.1.3.27"/>
    </reaction>
</comment>
<comment type="similarity">
    <text evidence="3 15">Belongs to the anthranilate synthase component I family.</text>
</comment>
<evidence type="ECO:0000256" key="14">
    <source>
        <dbReference type="ARBA" id="ARBA00047683"/>
    </source>
</evidence>
<evidence type="ECO:0000256" key="12">
    <source>
        <dbReference type="ARBA" id="ARBA00023239"/>
    </source>
</evidence>
<keyword evidence="10 15" id="KW-0460">Magnesium</keyword>
<feature type="coiled-coil region" evidence="16">
    <location>
        <begin position="163"/>
        <end position="193"/>
    </location>
</feature>
<reference evidence="19 20" key="1">
    <citation type="submission" date="2018-09" db="EMBL/GenBank/DDBJ databases">
        <authorList>
            <person name="Postec A."/>
        </authorList>
    </citation>
    <scope>NUCLEOTIDE SEQUENCE [LARGE SCALE GENOMIC DNA]</scope>
    <source>
        <strain evidence="19">70B-A</strain>
    </source>
</reference>
<comment type="cofactor">
    <cofactor evidence="1 15">
        <name>Mg(2+)</name>
        <dbReference type="ChEBI" id="CHEBI:18420"/>
    </cofactor>
</comment>
<dbReference type="InterPro" id="IPR006805">
    <property type="entry name" value="Anth_synth_I_N"/>
</dbReference>
<keyword evidence="12 15" id="KW-0456">Lyase</keyword>
<evidence type="ECO:0000256" key="4">
    <source>
        <dbReference type="ARBA" id="ARBA00011575"/>
    </source>
</evidence>
<dbReference type="PANTHER" id="PTHR11236:SF48">
    <property type="entry name" value="ISOCHORISMATE SYNTHASE MENF"/>
    <property type="match status" value="1"/>
</dbReference>
<dbReference type="GO" id="GO:0004049">
    <property type="term" value="F:anthranilate synthase activity"/>
    <property type="evidence" value="ECO:0007669"/>
    <property type="project" value="UniProtKB-EC"/>
</dbReference>
<evidence type="ECO:0000259" key="18">
    <source>
        <dbReference type="Pfam" id="PF04715"/>
    </source>
</evidence>
<dbReference type="PANTHER" id="PTHR11236">
    <property type="entry name" value="AMINOBENZOATE/ANTHRANILATE SYNTHASE"/>
    <property type="match status" value="1"/>
</dbReference>
<dbReference type="OrthoDB" id="9803598at2"/>
<comment type="subunit">
    <text evidence="4 15">Heterotetramer consisting of two non-identical subunits: a beta subunit (TrpG) and a large alpha subunit (TrpE).</text>
</comment>
<name>A0A3P7NXL3_9FIRM</name>
<protein>
    <recommendedName>
        <fullName evidence="6 15">Anthranilate synthase component 1</fullName>
        <ecNumber evidence="5 15">4.1.3.27</ecNumber>
    </recommendedName>
</protein>
<dbReference type="InterPro" id="IPR015890">
    <property type="entry name" value="Chorismate_C"/>
</dbReference>
<evidence type="ECO:0000256" key="8">
    <source>
        <dbReference type="ARBA" id="ARBA00022723"/>
    </source>
</evidence>
<keyword evidence="16" id="KW-0175">Coiled coil</keyword>
<dbReference type="RefSeq" id="WP_125136969.1">
    <property type="nucleotide sequence ID" value="NZ_LR130778.1"/>
</dbReference>
<evidence type="ECO:0000256" key="9">
    <source>
        <dbReference type="ARBA" id="ARBA00022822"/>
    </source>
</evidence>
<dbReference type="UniPathway" id="UPA00035">
    <property type="reaction ID" value="UER00040"/>
</dbReference>
<comment type="function">
    <text evidence="13 15">Part of a heterotetrameric complex that catalyzes the two-step biosynthesis of anthranilate, an intermediate in the biosynthesis of L-tryptophan. In the first step, the glutamine-binding beta subunit (TrpG) of anthranilate synthase (AS) provides the glutamine amidotransferase activity which generates ammonia as a substrate that, along with chorismate, is used in the second step, catalyzed by the large alpha subunit of AS (TrpE) to produce anthranilate. In the absence of TrpG, TrpE can synthesize anthranilate directly from chorismate and high concentrations of ammonia.</text>
</comment>
<gene>
    <name evidence="15 19" type="primary">trpE</name>
    <name evidence="19" type="ORF">PATL70BA_1812</name>
</gene>
<dbReference type="Proteomes" id="UP000279029">
    <property type="component" value="Chromosome"/>
</dbReference>
<evidence type="ECO:0000259" key="17">
    <source>
        <dbReference type="Pfam" id="PF00425"/>
    </source>
</evidence>
<dbReference type="SUPFAM" id="SSF56322">
    <property type="entry name" value="ADC synthase"/>
    <property type="match status" value="1"/>
</dbReference>
<dbReference type="NCBIfam" id="TIGR00564">
    <property type="entry name" value="trpE_most"/>
    <property type="match status" value="1"/>
</dbReference>
<dbReference type="Gene3D" id="3.60.120.10">
    <property type="entry name" value="Anthranilate synthase"/>
    <property type="match status" value="1"/>
</dbReference>
<evidence type="ECO:0000256" key="13">
    <source>
        <dbReference type="ARBA" id="ARBA00025634"/>
    </source>
</evidence>
<dbReference type="AlphaFoldDB" id="A0A3P7NXL3"/>
<evidence type="ECO:0000256" key="10">
    <source>
        <dbReference type="ARBA" id="ARBA00022842"/>
    </source>
</evidence>
<dbReference type="Pfam" id="PF04715">
    <property type="entry name" value="Anth_synt_I_N"/>
    <property type="match status" value="1"/>
</dbReference>
<evidence type="ECO:0000256" key="1">
    <source>
        <dbReference type="ARBA" id="ARBA00001946"/>
    </source>
</evidence>
<keyword evidence="11 15" id="KW-0057">Aromatic amino acid biosynthesis</keyword>
<feature type="domain" description="Chorismate-utilising enzyme C-terminal" evidence="17">
    <location>
        <begin position="200"/>
        <end position="453"/>
    </location>
</feature>
<dbReference type="GO" id="GO:0000162">
    <property type="term" value="P:L-tryptophan biosynthetic process"/>
    <property type="evidence" value="ECO:0007669"/>
    <property type="project" value="UniProtKB-UniPathway"/>
</dbReference>
<evidence type="ECO:0000256" key="15">
    <source>
        <dbReference type="RuleBase" id="RU364045"/>
    </source>
</evidence>
<keyword evidence="20" id="KW-1185">Reference proteome</keyword>
<evidence type="ECO:0000256" key="3">
    <source>
        <dbReference type="ARBA" id="ARBA00009562"/>
    </source>
</evidence>